<name>A0AAE5AD76_MYCFO</name>
<dbReference type="RefSeq" id="WP_317722321.1">
    <property type="nucleotide sequence ID" value="NZ_JAWLVK010000015.1"/>
</dbReference>
<proteinExistence type="predicted"/>
<dbReference type="Proteomes" id="UP001186041">
    <property type="component" value="Unassembled WGS sequence"/>
</dbReference>
<dbReference type="AlphaFoldDB" id="A0AAE5AD76"/>
<sequence length="64" mass="6402">MTPRMLLVIAAVAIGVAVGALIVGAGTMFGTALATAMGFGIAADLMREDGTTWAAQADPDHEKG</sequence>
<accession>A0AAE5AD76</accession>
<organism evidence="1 2">
    <name type="scientific">Mycolicibacterium fortuitum</name>
    <name type="common">Mycobacterium fortuitum</name>
    <dbReference type="NCBI Taxonomy" id="1766"/>
    <lineage>
        <taxon>Bacteria</taxon>
        <taxon>Bacillati</taxon>
        <taxon>Actinomycetota</taxon>
        <taxon>Actinomycetes</taxon>
        <taxon>Mycobacteriales</taxon>
        <taxon>Mycobacteriaceae</taxon>
        <taxon>Mycolicibacterium</taxon>
    </lineage>
</organism>
<comment type="caution">
    <text evidence="1">The sequence shown here is derived from an EMBL/GenBank/DDBJ whole genome shotgun (WGS) entry which is preliminary data.</text>
</comment>
<dbReference type="EMBL" id="JAWLVV010000015">
    <property type="protein sequence ID" value="MDV7292091.1"/>
    <property type="molecule type" value="Genomic_DNA"/>
</dbReference>
<evidence type="ECO:0000313" key="2">
    <source>
        <dbReference type="Proteomes" id="UP001186041"/>
    </source>
</evidence>
<reference evidence="1" key="1">
    <citation type="submission" date="2023-10" db="EMBL/GenBank/DDBJ databases">
        <title>Mycolicibacterium fortuitum clinical isolates causing pulmonary infections in humans.</title>
        <authorList>
            <person name="Mejia-Ponce P.M."/>
            <person name="Zenteno-Cuevas R."/>
            <person name="Licona-Cassani C."/>
        </authorList>
    </citation>
    <scope>NUCLEOTIDE SEQUENCE</scope>
    <source>
        <strain evidence="1">M8</strain>
    </source>
</reference>
<evidence type="ECO:0000313" key="1">
    <source>
        <dbReference type="EMBL" id="MDV7292091.1"/>
    </source>
</evidence>
<protein>
    <submittedName>
        <fullName evidence="1">Uncharacterized protein</fullName>
    </submittedName>
</protein>
<gene>
    <name evidence="1" type="ORF">R4485_18135</name>
</gene>